<dbReference type="Proteomes" id="UP001054837">
    <property type="component" value="Unassembled WGS sequence"/>
</dbReference>
<evidence type="ECO:0000313" key="3">
    <source>
        <dbReference type="Proteomes" id="UP001054837"/>
    </source>
</evidence>
<keyword evidence="3" id="KW-1185">Reference proteome</keyword>
<name>A0AAV4Q4H6_9ARAC</name>
<evidence type="ECO:0000256" key="1">
    <source>
        <dbReference type="SAM" id="SignalP"/>
    </source>
</evidence>
<dbReference type="AlphaFoldDB" id="A0AAV4Q4H6"/>
<keyword evidence="1" id="KW-0732">Signal</keyword>
<accession>A0AAV4Q4H6</accession>
<reference evidence="2 3" key="1">
    <citation type="submission" date="2021-06" db="EMBL/GenBank/DDBJ databases">
        <title>Caerostris darwini draft genome.</title>
        <authorList>
            <person name="Kono N."/>
            <person name="Arakawa K."/>
        </authorList>
    </citation>
    <scope>NUCLEOTIDE SEQUENCE [LARGE SCALE GENOMIC DNA]</scope>
</reference>
<proteinExistence type="predicted"/>
<feature type="signal peptide" evidence="1">
    <location>
        <begin position="1"/>
        <end position="23"/>
    </location>
</feature>
<sequence>MVKKPKMILHGLFLLALFQMNLAGKGDEKSNKNNENSLEAIAQNPNHPDYVFVKWNNSDYLTKASVDQSIKKLMAFMIRENSDVKISGPCMSAFFRAFQAIRKQTPWAYARMYLNFQK</sequence>
<comment type="caution">
    <text evidence="2">The sequence shown here is derived from an EMBL/GenBank/DDBJ whole genome shotgun (WGS) entry which is preliminary data.</text>
</comment>
<protein>
    <submittedName>
        <fullName evidence="2">Uncharacterized protein</fullName>
    </submittedName>
</protein>
<feature type="chain" id="PRO_5043461584" evidence="1">
    <location>
        <begin position="24"/>
        <end position="118"/>
    </location>
</feature>
<evidence type="ECO:0000313" key="2">
    <source>
        <dbReference type="EMBL" id="GIY04853.1"/>
    </source>
</evidence>
<dbReference type="EMBL" id="BPLQ01003984">
    <property type="protein sequence ID" value="GIY04853.1"/>
    <property type="molecule type" value="Genomic_DNA"/>
</dbReference>
<gene>
    <name evidence="2" type="primary">AVEN_206846_1</name>
    <name evidence="2" type="ORF">CDAR_224291</name>
</gene>
<organism evidence="2 3">
    <name type="scientific">Caerostris darwini</name>
    <dbReference type="NCBI Taxonomy" id="1538125"/>
    <lineage>
        <taxon>Eukaryota</taxon>
        <taxon>Metazoa</taxon>
        <taxon>Ecdysozoa</taxon>
        <taxon>Arthropoda</taxon>
        <taxon>Chelicerata</taxon>
        <taxon>Arachnida</taxon>
        <taxon>Araneae</taxon>
        <taxon>Araneomorphae</taxon>
        <taxon>Entelegynae</taxon>
        <taxon>Araneoidea</taxon>
        <taxon>Araneidae</taxon>
        <taxon>Caerostris</taxon>
    </lineage>
</organism>